<evidence type="ECO:0000313" key="6">
    <source>
        <dbReference type="Proteomes" id="UP000829992"/>
    </source>
</evidence>
<dbReference type="GO" id="GO:0005524">
    <property type="term" value="F:ATP binding"/>
    <property type="evidence" value="ECO:0007669"/>
    <property type="project" value="UniProtKB-KW"/>
</dbReference>
<keyword evidence="1" id="KW-0813">Transport</keyword>
<dbReference type="InterPro" id="IPR017871">
    <property type="entry name" value="ABC_transporter-like_CS"/>
</dbReference>
<keyword evidence="6" id="KW-1185">Reference proteome</keyword>
<dbReference type="PANTHER" id="PTHR42939:SF1">
    <property type="entry name" value="ABC TRANSPORTER ATP-BINDING PROTEIN ALBC-RELATED"/>
    <property type="match status" value="1"/>
</dbReference>
<dbReference type="SMART" id="SM00382">
    <property type="entry name" value="AAA"/>
    <property type="match status" value="1"/>
</dbReference>
<evidence type="ECO:0000259" key="4">
    <source>
        <dbReference type="PROSITE" id="PS50893"/>
    </source>
</evidence>
<evidence type="ECO:0000256" key="2">
    <source>
        <dbReference type="ARBA" id="ARBA00022741"/>
    </source>
</evidence>
<dbReference type="PANTHER" id="PTHR42939">
    <property type="entry name" value="ABC TRANSPORTER ATP-BINDING PROTEIN ALBC-RELATED"/>
    <property type="match status" value="1"/>
</dbReference>
<dbReference type="Proteomes" id="UP000829992">
    <property type="component" value="Chromosome"/>
</dbReference>
<accession>A0ABY4PM32</accession>
<sequence>MTLADPTEATGSLGATALEARGLGKRYRRGWALRDCSFRLPAGRICGLVGPNGAGKSTLLGLATRLVTPTEGDLRVFGVPVDDPSAMPRFAFLSQDKPLFKRFSVADTLRMGQELNPGWDMAAAERIVRSGNVPLEAKVGTLSGGQRTRVAFALAFGKRPDLLLLDEPMADLDPLARDEMGSLLMSEAVERGTTVVMSSHMLAELEDMCDFLLVIADGRLRMAGDTDELVPAHTLVTGLAPDGTPPADLTPHSVVEFRLQGRQFRALLRPGGPLAPDWEVSEPSLEEVLLAYLRSPDAEPLFTHDARVEDARIRTEGIAAA</sequence>
<dbReference type="SUPFAM" id="SSF52540">
    <property type="entry name" value="P-loop containing nucleoside triphosphate hydrolases"/>
    <property type="match status" value="1"/>
</dbReference>
<evidence type="ECO:0000256" key="1">
    <source>
        <dbReference type="ARBA" id="ARBA00022448"/>
    </source>
</evidence>
<dbReference type="Pfam" id="PF00005">
    <property type="entry name" value="ABC_tran"/>
    <property type="match status" value="1"/>
</dbReference>
<keyword evidence="3 5" id="KW-0067">ATP-binding</keyword>
<dbReference type="InterPro" id="IPR051782">
    <property type="entry name" value="ABC_Transporter_VariousFunc"/>
</dbReference>
<organism evidence="5 6">
    <name type="scientific">Streptomyces durmitorensis</name>
    <dbReference type="NCBI Taxonomy" id="319947"/>
    <lineage>
        <taxon>Bacteria</taxon>
        <taxon>Bacillati</taxon>
        <taxon>Actinomycetota</taxon>
        <taxon>Actinomycetes</taxon>
        <taxon>Kitasatosporales</taxon>
        <taxon>Streptomycetaceae</taxon>
        <taxon>Streptomyces</taxon>
    </lineage>
</organism>
<name>A0ABY4PM32_9ACTN</name>
<protein>
    <submittedName>
        <fullName evidence="5">ABC transporter ATP-binding protein</fullName>
    </submittedName>
</protein>
<proteinExistence type="predicted"/>
<dbReference type="InterPro" id="IPR003439">
    <property type="entry name" value="ABC_transporter-like_ATP-bd"/>
</dbReference>
<dbReference type="CDD" id="cd03230">
    <property type="entry name" value="ABC_DR_subfamily_A"/>
    <property type="match status" value="1"/>
</dbReference>
<evidence type="ECO:0000256" key="3">
    <source>
        <dbReference type="ARBA" id="ARBA00022840"/>
    </source>
</evidence>
<reference evidence="5 6" key="1">
    <citation type="submission" date="2022-05" db="EMBL/GenBank/DDBJ databases">
        <authorList>
            <person name="Zhou X."/>
            <person name="Li K."/>
            <person name="Man Y."/>
        </authorList>
    </citation>
    <scope>NUCLEOTIDE SEQUENCE [LARGE SCALE GENOMIC DNA]</scope>
    <source>
        <strain evidence="5 6">MS405</strain>
    </source>
</reference>
<keyword evidence="2" id="KW-0547">Nucleotide-binding</keyword>
<dbReference type="PROSITE" id="PS00211">
    <property type="entry name" value="ABC_TRANSPORTER_1"/>
    <property type="match status" value="1"/>
</dbReference>
<evidence type="ECO:0000313" key="5">
    <source>
        <dbReference type="EMBL" id="UQT54857.1"/>
    </source>
</evidence>
<dbReference type="InterPro" id="IPR003593">
    <property type="entry name" value="AAA+_ATPase"/>
</dbReference>
<dbReference type="Gene3D" id="3.40.50.300">
    <property type="entry name" value="P-loop containing nucleotide triphosphate hydrolases"/>
    <property type="match status" value="1"/>
</dbReference>
<feature type="domain" description="ABC transporter" evidence="4">
    <location>
        <begin position="18"/>
        <end position="242"/>
    </location>
</feature>
<dbReference type="EMBL" id="CP097289">
    <property type="protein sequence ID" value="UQT54857.1"/>
    <property type="molecule type" value="Genomic_DNA"/>
</dbReference>
<dbReference type="PROSITE" id="PS50893">
    <property type="entry name" value="ABC_TRANSPORTER_2"/>
    <property type="match status" value="1"/>
</dbReference>
<gene>
    <name evidence="5" type="ORF">M4V62_06980</name>
</gene>
<dbReference type="RefSeq" id="WP_249586348.1">
    <property type="nucleotide sequence ID" value="NZ_BAAAQL010000009.1"/>
</dbReference>
<dbReference type="InterPro" id="IPR027417">
    <property type="entry name" value="P-loop_NTPase"/>
</dbReference>